<evidence type="ECO:0000313" key="5">
    <source>
        <dbReference type="Proteomes" id="UP000179807"/>
    </source>
</evidence>
<dbReference type="EMBL" id="MLAK01001259">
    <property type="protein sequence ID" value="OHS95229.1"/>
    <property type="molecule type" value="Genomic_DNA"/>
</dbReference>
<dbReference type="Proteomes" id="UP000179807">
    <property type="component" value="Unassembled WGS sequence"/>
</dbReference>
<dbReference type="VEuPathDB" id="TrichDB:TRFO_02203"/>
<dbReference type="AlphaFoldDB" id="A0A1J4JCU5"/>
<gene>
    <name evidence="4" type="ORF">TRFO_02203</name>
</gene>
<keyword evidence="5" id="KW-1185">Reference proteome</keyword>
<reference evidence="4" key="1">
    <citation type="submission" date="2016-10" db="EMBL/GenBank/DDBJ databases">
        <authorList>
            <person name="Benchimol M."/>
            <person name="Almeida L.G."/>
            <person name="Vasconcelos A.T."/>
            <person name="Perreira-Neves A."/>
            <person name="Rosa I.A."/>
            <person name="Tasca T."/>
            <person name="Bogo M.R."/>
            <person name="de Souza W."/>
        </authorList>
    </citation>
    <scope>NUCLEOTIDE SEQUENCE [LARGE SCALE GENOMIC DNA]</scope>
    <source>
        <strain evidence="4">K</strain>
    </source>
</reference>
<dbReference type="GO" id="GO:0036064">
    <property type="term" value="C:ciliary basal body"/>
    <property type="evidence" value="ECO:0007669"/>
    <property type="project" value="TreeGrafter"/>
</dbReference>
<dbReference type="RefSeq" id="XP_068348366.1">
    <property type="nucleotide sequence ID" value="XM_068490539.1"/>
</dbReference>
<dbReference type="GeneID" id="94825243"/>
<dbReference type="GO" id="GO:0005524">
    <property type="term" value="F:ATP binding"/>
    <property type="evidence" value="ECO:0007669"/>
    <property type="project" value="UniProtKB-KW"/>
</dbReference>
<dbReference type="SUPFAM" id="SSF56059">
    <property type="entry name" value="Glutathione synthetase ATP-binding domain-like"/>
    <property type="match status" value="1"/>
</dbReference>
<proteinExistence type="predicted"/>
<dbReference type="OrthoDB" id="202825at2759"/>
<dbReference type="InterPro" id="IPR004344">
    <property type="entry name" value="TTL/TTLL_fam"/>
</dbReference>
<keyword evidence="1 4" id="KW-0436">Ligase</keyword>
<organism evidence="4 5">
    <name type="scientific">Tritrichomonas foetus</name>
    <dbReference type="NCBI Taxonomy" id="1144522"/>
    <lineage>
        <taxon>Eukaryota</taxon>
        <taxon>Metamonada</taxon>
        <taxon>Parabasalia</taxon>
        <taxon>Tritrichomonadida</taxon>
        <taxon>Tritrichomonadidae</taxon>
        <taxon>Tritrichomonas</taxon>
    </lineage>
</organism>
<evidence type="ECO:0000256" key="1">
    <source>
        <dbReference type="ARBA" id="ARBA00022598"/>
    </source>
</evidence>
<accession>A0A1J4JCU5</accession>
<sequence length="427" mass="49300">MDEETNKKIDIENVKYPVVHRALKKFQWTQTKGDKNALIVWWDGLIPKEEFYSFLPHQKINKIPGMNILCLKCNFFQALNHMKILFDQFFNFYPTTFILPIQYPEFQNEHLKLTGKNNRTVTWILKPKSGCGGNGIRLVQNIFDLASLSQQAVIQRYVEPFLLGGYKFDFRLYVLITNLSPFTVYIYNEGLTRFCSHMYTKPNQLNIDDKYSHLTNTAVNVENQNNNNNILQLFSLVLSQICRIDQRGENIWDKIKNVVMLTLVAVYPEILKSVADHNTDRPIKYKYFRATDSPGPPLDSLHKYFHLLGIDIMLNRKLDPIVLELNDRPSLCVTFNIESEMKSKLVLDTLNLVSSNEKEIGGYEKILPVDSNSPISTAVKNMIAKSTKTVSKRFSPFSFHGASSSRRLVPKSKQRTMVLPPLYKSTI</sequence>
<dbReference type="GO" id="GO:0070740">
    <property type="term" value="F:tubulin-glutamic acid ligase activity"/>
    <property type="evidence" value="ECO:0007669"/>
    <property type="project" value="TreeGrafter"/>
</dbReference>
<keyword evidence="2" id="KW-0547">Nucleotide-binding</keyword>
<evidence type="ECO:0000313" key="4">
    <source>
        <dbReference type="EMBL" id="OHS95229.1"/>
    </source>
</evidence>
<evidence type="ECO:0000256" key="2">
    <source>
        <dbReference type="ARBA" id="ARBA00022741"/>
    </source>
</evidence>
<dbReference type="Gene3D" id="3.30.470.20">
    <property type="entry name" value="ATP-grasp fold, B domain"/>
    <property type="match status" value="1"/>
</dbReference>
<evidence type="ECO:0000256" key="3">
    <source>
        <dbReference type="ARBA" id="ARBA00022840"/>
    </source>
</evidence>
<dbReference type="PANTHER" id="PTHR12241">
    <property type="entry name" value="TUBULIN POLYGLUTAMYLASE"/>
    <property type="match status" value="1"/>
</dbReference>
<keyword evidence="3" id="KW-0067">ATP-binding</keyword>
<dbReference type="GO" id="GO:0015631">
    <property type="term" value="F:tubulin binding"/>
    <property type="evidence" value="ECO:0007669"/>
    <property type="project" value="TreeGrafter"/>
</dbReference>
<dbReference type="Pfam" id="PF03133">
    <property type="entry name" value="TTL"/>
    <property type="match status" value="1"/>
</dbReference>
<name>A0A1J4JCU5_9EUKA</name>
<comment type="caution">
    <text evidence="4">The sequence shown here is derived from an EMBL/GenBank/DDBJ whole genome shotgun (WGS) entry which is preliminary data.</text>
</comment>
<dbReference type="GO" id="GO:0000226">
    <property type="term" value="P:microtubule cytoskeleton organization"/>
    <property type="evidence" value="ECO:0007669"/>
    <property type="project" value="TreeGrafter"/>
</dbReference>
<protein>
    <submittedName>
        <fullName evidence="4">Tubulin-tyrosine ligase family protein</fullName>
    </submittedName>
</protein>
<dbReference type="PANTHER" id="PTHR12241:SF154">
    <property type="entry name" value="TUBULIN POLYGLUTAMYLASE TTLL11"/>
    <property type="match status" value="1"/>
</dbReference>
<dbReference type="PROSITE" id="PS51221">
    <property type="entry name" value="TTL"/>
    <property type="match status" value="1"/>
</dbReference>